<evidence type="ECO:0000313" key="3">
    <source>
        <dbReference type="Proteomes" id="UP000786989"/>
    </source>
</evidence>
<gene>
    <name evidence="2" type="ORF">K8U77_08680</name>
</gene>
<feature type="compositionally biased region" description="Low complexity" evidence="1">
    <location>
        <begin position="12"/>
        <end position="35"/>
    </location>
</feature>
<reference evidence="2" key="2">
    <citation type="submission" date="2021-09" db="EMBL/GenBank/DDBJ databases">
        <authorList>
            <person name="Gilroy R."/>
        </authorList>
    </citation>
    <scope>NUCLEOTIDE SEQUENCE</scope>
    <source>
        <strain evidence="2">ChiGjej6B6-11269</strain>
    </source>
</reference>
<evidence type="ECO:0000313" key="2">
    <source>
        <dbReference type="EMBL" id="HJF66169.1"/>
    </source>
</evidence>
<accession>A0A9D2UXK2</accession>
<dbReference type="EMBL" id="DYWI01000168">
    <property type="protein sequence ID" value="HJF66169.1"/>
    <property type="molecule type" value="Genomic_DNA"/>
</dbReference>
<comment type="caution">
    <text evidence="2">The sequence shown here is derived from an EMBL/GenBank/DDBJ whole genome shotgun (WGS) entry which is preliminary data.</text>
</comment>
<dbReference type="AlphaFoldDB" id="A0A9D2UXK2"/>
<reference evidence="2" key="1">
    <citation type="journal article" date="2021" name="PeerJ">
        <title>Extensive microbial diversity within the chicken gut microbiome revealed by metagenomics and culture.</title>
        <authorList>
            <person name="Gilroy R."/>
            <person name="Ravi A."/>
            <person name="Getino M."/>
            <person name="Pursley I."/>
            <person name="Horton D.L."/>
            <person name="Alikhan N.F."/>
            <person name="Baker D."/>
            <person name="Gharbi K."/>
            <person name="Hall N."/>
            <person name="Watson M."/>
            <person name="Adriaenssens E.M."/>
            <person name="Foster-Nyarko E."/>
            <person name="Jarju S."/>
            <person name="Secka A."/>
            <person name="Antonio M."/>
            <person name="Oren A."/>
            <person name="Chaudhuri R.R."/>
            <person name="La Ragione R."/>
            <person name="Hildebrand F."/>
            <person name="Pallen M.J."/>
        </authorList>
    </citation>
    <scope>NUCLEOTIDE SEQUENCE</scope>
    <source>
        <strain evidence="2">ChiGjej6B6-11269</strain>
    </source>
</reference>
<dbReference type="Proteomes" id="UP000786989">
    <property type="component" value="Unassembled WGS sequence"/>
</dbReference>
<feature type="region of interest" description="Disordered" evidence="1">
    <location>
        <begin position="1"/>
        <end position="70"/>
    </location>
</feature>
<proteinExistence type="predicted"/>
<evidence type="ECO:0000256" key="1">
    <source>
        <dbReference type="SAM" id="MobiDB-lite"/>
    </source>
</evidence>
<name>A0A9D2UXK2_9ACTN</name>
<protein>
    <submittedName>
        <fullName evidence="2">Uncharacterized protein</fullName>
    </submittedName>
</protein>
<organism evidence="2 3">
    <name type="scientific">Slackia equolifaciens</name>
    <dbReference type="NCBI Taxonomy" id="498718"/>
    <lineage>
        <taxon>Bacteria</taxon>
        <taxon>Bacillati</taxon>
        <taxon>Actinomycetota</taxon>
        <taxon>Coriobacteriia</taxon>
        <taxon>Eggerthellales</taxon>
        <taxon>Eggerthellaceae</taxon>
        <taxon>Slackia</taxon>
    </lineage>
</organism>
<sequence length="248" mass="24263">MSDTLQHPNPIAQENAGASGRAAARPSCAAQESAAGESGRAVRATSAVQDEAPIAQNDNPAARESAVTGQVSMSADLLLAQRDDSVANATGEKDREHGGVSASDRAKGAAQMAGGAALAAAGVPMLVLPGPGAVAIVGGVAMASKGHRTMTGREATAAEAKLDAAADKMAEVTKEQAAKAVDKAIMEGPDLAERAAQAAPMVAGKAAVVATKGVGIAAKGIAAAARGASAAGKAGAKFAAKRRGAKRR</sequence>